<reference evidence="1" key="2">
    <citation type="submission" date="2021-07" db="EMBL/GenBank/DDBJ databases">
        <title>Giant CbK-like Caulobacter bacteriophages have genetically divergent genomes.</title>
        <authorList>
            <person name="Wilson K."/>
            <person name="Ely B."/>
        </authorList>
    </citation>
    <scope>NUCLEOTIDE SEQUENCE</scope>
</reference>
<keyword evidence="2" id="KW-1185">Reference proteome</keyword>
<dbReference type="Proteomes" id="UP000259683">
    <property type="component" value="Segment"/>
</dbReference>
<dbReference type="InterPro" id="IPR027417">
    <property type="entry name" value="P-loop_NTPase"/>
</dbReference>
<sequence>MNAHITHCFQGEYEGSCKYGDEDCPARFVAPALARKAMADSRYFSDDEAPFSGQVFDGDNRLLLIVGENASGKSLMFRVLNAYAKRDHDLTGITISIRERTDSSVPFRRMFMFGDEAEQSTGATSFSTIEMGFKTANGESQGKNLLMIDEPEMGLSDGYARALGEYLGERARDLPDACHGLVVVTHNRPLVKGMLMGLSATPAFVHMGATTPLFDWLEHRETRSVRELRALKETASERRKQTQKLMNRKD</sequence>
<organism evidence="1 2">
    <name type="scientific">Caulobacter phage CcrSC</name>
    <dbReference type="NCBI Taxonomy" id="2283272"/>
    <lineage>
        <taxon>Viruses</taxon>
        <taxon>Duplodnaviria</taxon>
        <taxon>Heunggongvirae</taxon>
        <taxon>Uroviricota</taxon>
        <taxon>Caudoviricetes</taxon>
        <taxon>Jeanschmidtviridae</taxon>
        <taxon>Bertelyvirus</taxon>
        <taxon>Bertelyvirus SC</taxon>
    </lineage>
</organism>
<gene>
    <name evidence="1" type="ORF">CcrSC_gp440</name>
</gene>
<evidence type="ECO:0000313" key="1">
    <source>
        <dbReference type="EMBL" id="AXQ70022.1"/>
    </source>
</evidence>
<evidence type="ECO:0000313" key="2">
    <source>
        <dbReference type="Proteomes" id="UP000259683"/>
    </source>
</evidence>
<accession>A0A385EGE4</accession>
<protein>
    <submittedName>
        <fullName evidence="1">Uncharacterized protein</fullName>
    </submittedName>
</protein>
<dbReference type="EMBL" id="MH588547">
    <property type="protein sequence ID" value="AXQ70022.1"/>
    <property type="molecule type" value="Genomic_DNA"/>
</dbReference>
<reference evidence="1" key="1">
    <citation type="submission" date="2018-07" db="EMBL/GenBank/DDBJ databases">
        <authorList>
            <person name="Wilson K.M."/>
            <person name="Ely B."/>
        </authorList>
    </citation>
    <scope>NUCLEOTIDE SEQUENCE</scope>
</reference>
<proteinExistence type="predicted"/>
<dbReference type="SUPFAM" id="SSF52540">
    <property type="entry name" value="P-loop containing nucleoside triphosphate hydrolases"/>
    <property type="match status" value="1"/>
</dbReference>
<name>A0A385EGE4_9CAUD</name>